<keyword evidence="4" id="KW-1185">Reference proteome</keyword>
<dbReference type="EMBL" id="JACEFI010000028">
    <property type="protein sequence ID" value="KAH0592619.1"/>
    <property type="molecule type" value="Genomic_DNA"/>
</dbReference>
<feature type="chain" id="PRO_5040379842" description="SH3b domain-containing protein" evidence="1">
    <location>
        <begin position="18"/>
        <end position="90"/>
    </location>
</feature>
<name>A0A9P8S328_9HYPO</name>
<dbReference type="PROSITE" id="PS51781">
    <property type="entry name" value="SH3B"/>
    <property type="match status" value="1"/>
</dbReference>
<organism evidence="3 4">
    <name type="scientific">Metarhizium humberi</name>
    <dbReference type="NCBI Taxonomy" id="2596975"/>
    <lineage>
        <taxon>Eukaryota</taxon>
        <taxon>Fungi</taxon>
        <taxon>Dikarya</taxon>
        <taxon>Ascomycota</taxon>
        <taxon>Pezizomycotina</taxon>
        <taxon>Sordariomycetes</taxon>
        <taxon>Hypocreomycetidae</taxon>
        <taxon>Hypocreales</taxon>
        <taxon>Clavicipitaceae</taxon>
        <taxon>Metarhizium</taxon>
    </lineage>
</organism>
<dbReference type="Gene3D" id="2.30.30.40">
    <property type="entry name" value="SH3 Domains"/>
    <property type="match status" value="1"/>
</dbReference>
<dbReference type="Pfam" id="PF08239">
    <property type="entry name" value="SH3_3"/>
    <property type="match status" value="1"/>
</dbReference>
<feature type="domain" description="SH3b" evidence="2">
    <location>
        <begin position="26"/>
        <end position="90"/>
    </location>
</feature>
<dbReference type="AlphaFoldDB" id="A0A9P8S328"/>
<dbReference type="InterPro" id="IPR003646">
    <property type="entry name" value="SH3-like_bac-type"/>
</dbReference>
<sequence length="90" mass="9432">MFMSFAIFSALAASAIATPAGANTAAADYTCTVNADNVNYRTGPGTQYPSLGQVNQGQNIDITGNSNGWCQGNLWGGPAAVWIYCQYLNC</sequence>
<reference evidence="3 4" key="1">
    <citation type="submission" date="2020-07" db="EMBL/GenBank/DDBJ databases">
        <title>Metarhizium humberi genome.</title>
        <authorList>
            <person name="Lysoe E."/>
        </authorList>
    </citation>
    <scope>NUCLEOTIDE SEQUENCE [LARGE SCALE GENOMIC DNA]</scope>
    <source>
        <strain evidence="3 4">ESALQ1638</strain>
    </source>
</reference>
<accession>A0A9P8S328</accession>
<feature type="signal peptide" evidence="1">
    <location>
        <begin position="1"/>
        <end position="17"/>
    </location>
</feature>
<evidence type="ECO:0000256" key="1">
    <source>
        <dbReference type="SAM" id="SignalP"/>
    </source>
</evidence>
<proteinExistence type="predicted"/>
<protein>
    <recommendedName>
        <fullName evidence="2">SH3b domain-containing protein</fullName>
    </recommendedName>
</protein>
<comment type="caution">
    <text evidence="3">The sequence shown here is derived from an EMBL/GenBank/DDBJ whole genome shotgun (WGS) entry which is preliminary data.</text>
</comment>
<evidence type="ECO:0000259" key="2">
    <source>
        <dbReference type="PROSITE" id="PS51781"/>
    </source>
</evidence>
<evidence type="ECO:0000313" key="3">
    <source>
        <dbReference type="EMBL" id="KAH0592619.1"/>
    </source>
</evidence>
<evidence type="ECO:0000313" key="4">
    <source>
        <dbReference type="Proteomes" id="UP000764110"/>
    </source>
</evidence>
<keyword evidence="1" id="KW-0732">Signal</keyword>
<dbReference type="Proteomes" id="UP000764110">
    <property type="component" value="Unassembled WGS sequence"/>
</dbReference>
<gene>
    <name evidence="3" type="ORF">MHUMG1_09609</name>
</gene>